<dbReference type="Gene3D" id="3.10.180.10">
    <property type="entry name" value="2,3-Dihydroxybiphenyl 1,2-Dioxygenase, domain 1"/>
    <property type="match status" value="1"/>
</dbReference>
<keyword evidence="4" id="KW-1185">Reference proteome</keyword>
<dbReference type="Pfam" id="PF00903">
    <property type="entry name" value="Glyoxalase"/>
    <property type="match status" value="1"/>
</dbReference>
<feature type="compositionally biased region" description="Polar residues" evidence="1">
    <location>
        <begin position="1"/>
        <end position="15"/>
    </location>
</feature>
<dbReference type="PANTHER" id="PTHR10374:SF19">
    <property type="entry name" value="LYASE (GLO1), PUTATIVE (AFU_ORTHOLOGUE AFUA_2G13550)-RELATED"/>
    <property type="match status" value="1"/>
</dbReference>
<evidence type="ECO:0000313" key="4">
    <source>
        <dbReference type="Proteomes" id="UP000054337"/>
    </source>
</evidence>
<dbReference type="OrthoDB" id="16820at2759"/>
<evidence type="ECO:0000256" key="1">
    <source>
        <dbReference type="SAM" id="MobiDB-lite"/>
    </source>
</evidence>
<accession>W7EM76</accession>
<evidence type="ECO:0000313" key="3">
    <source>
        <dbReference type="EMBL" id="EUN29131.1"/>
    </source>
</evidence>
<dbReference type="InterPro" id="IPR029068">
    <property type="entry name" value="Glyas_Bleomycin-R_OHBP_Dase"/>
</dbReference>
<protein>
    <recommendedName>
        <fullName evidence="2">VOC domain-containing protein</fullName>
    </recommendedName>
</protein>
<reference evidence="3 4" key="1">
    <citation type="journal article" date="2013" name="PLoS Genet.">
        <title>Comparative genome structure, secondary metabolite, and effector coding capacity across Cochliobolus pathogens.</title>
        <authorList>
            <person name="Condon B.J."/>
            <person name="Leng Y."/>
            <person name="Wu D."/>
            <person name="Bushley K.E."/>
            <person name="Ohm R.A."/>
            <person name="Otillar R."/>
            <person name="Martin J."/>
            <person name="Schackwitz W."/>
            <person name="Grimwood J."/>
            <person name="MohdZainudin N."/>
            <person name="Xue C."/>
            <person name="Wang R."/>
            <person name="Manning V.A."/>
            <person name="Dhillon B."/>
            <person name="Tu Z.J."/>
            <person name="Steffenson B.J."/>
            <person name="Salamov A."/>
            <person name="Sun H."/>
            <person name="Lowry S."/>
            <person name="LaButti K."/>
            <person name="Han J."/>
            <person name="Copeland A."/>
            <person name="Lindquist E."/>
            <person name="Barry K."/>
            <person name="Schmutz J."/>
            <person name="Baker S.E."/>
            <person name="Ciuffetti L.M."/>
            <person name="Grigoriev I.V."/>
            <person name="Zhong S."/>
            <person name="Turgeon B.G."/>
        </authorList>
    </citation>
    <scope>NUCLEOTIDE SEQUENCE [LARGE SCALE GENOMIC DNA]</scope>
    <source>
        <strain evidence="3 4">FI3</strain>
    </source>
</reference>
<name>W7EM76_BIPV3</name>
<dbReference type="InterPro" id="IPR004360">
    <property type="entry name" value="Glyas_Fos-R_dOase_dom"/>
</dbReference>
<dbReference type="AlphaFoldDB" id="W7EM76"/>
<dbReference type="PANTHER" id="PTHR10374">
    <property type="entry name" value="LACTOYLGLUTATHIONE LYASE GLYOXALASE I"/>
    <property type="match status" value="1"/>
</dbReference>
<dbReference type="PROSITE" id="PS51819">
    <property type="entry name" value="VOC"/>
    <property type="match status" value="1"/>
</dbReference>
<dbReference type="SUPFAM" id="SSF54593">
    <property type="entry name" value="Glyoxalase/Bleomycin resistance protein/Dihydroxybiphenyl dioxygenase"/>
    <property type="match status" value="1"/>
</dbReference>
<proteinExistence type="predicted"/>
<sequence length="217" mass="23595">MENGTNSKITQSLNGHATDPILPNDPTIGYKLNHSMMKIRDPKQSMEFYTSLMGMRQVFSVNAGIFTIYYLAYPETDEHRADPAKFAIDTTAKLTSTLGLLELLHIHGSEKHEPGFYATGITPPNLGFGHLGFTVPNVQQAVARLRAHGVPILKDAGSCDTSLLVTDWEKQRGVGVSANGTDGKLHPDHAGILEQVAFVQDPDGYLIELVPQTLALG</sequence>
<evidence type="ECO:0000259" key="2">
    <source>
        <dbReference type="PROSITE" id="PS51819"/>
    </source>
</evidence>
<feature type="domain" description="VOC" evidence="2">
    <location>
        <begin position="31"/>
        <end position="212"/>
    </location>
</feature>
<dbReference type="EMBL" id="KI968715">
    <property type="protein sequence ID" value="EUN29131.1"/>
    <property type="molecule type" value="Genomic_DNA"/>
</dbReference>
<organism evidence="3 4">
    <name type="scientific">Bipolaris victoriae (strain FI3)</name>
    <name type="common">Victoria blight of oats agent</name>
    <name type="synonym">Cochliobolus victoriae</name>
    <dbReference type="NCBI Taxonomy" id="930091"/>
    <lineage>
        <taxon>Eukaryota</taxon>
        <taxon>Fungi</taxon>
        <taxon>Dikarya</taxon>
        <taxon>Ascomycota</taxon>
        <taxon>Pezizomycotina</taxon>
        <taxon>Dothideomycetes</taxon>
        <taxon>Pleosporomycetidae</taxon>
        <taxon>Pleosporales</taxon>
        <taxon>Pleosporineae</taxon>
        <taxon>Pleosporaceae</taxon>
        <taxon>Bipolaris</taxon>
    </lineage>
</organism>
<dbReference type="RefSeq" id="XP_014558621.1">
    <property type="nucleotide sequence ID" value="XM_014703135.1"/>
</dbReference>
<dbReference type="GeneID" id="26251475"/>
<dbReference type="Proteomes" id="UP000054337">
    <property type="component" value="Unassembled WGS sequence"/>
</dbReference>
<dbReference type="HOGENOM" id="CLU_046006_1_0_1"/>
<gene>
    <name evidence="3" type="ORF">COCVIDRAFT_14287</name>
</gene>
<dbReference type="InterPro" id="IPR037523">
    <property type="entry name" value="VOC_core"/>
</dbReference>
<feature type="region of interest" description="Disordered" evidence="1">
    <location>
        <begin position="1"/>
        <end position="22"/>
    </location>
</feature>